<feature type="region of interest" description="Disordered" evidence="1">
    <location>
        <begin position="326"/>
        <end position="353"/>
    </location>
</feature>
<comment type="caution">
    <text evidence="3">The sequence shown here is derived from an EMBL/GenBank/DDBJ whole genome shotgun (WGS) entry which is preliminary data.</text>
</comment>
<organism evidence="3 4">
    <name type="scientific">Chitinophaga nivalis</name>
    <dbReference type="NCBI Taxonomy" id="2991709"/>
    <lineage>
        <taxon>Bacteria</taxon>
        <taxon>Pseudomonadati</taxon>
        <taxon>Bacteroidota</taxon>
        <taxon>Chitinophagia</taxon>
        <taxon>Chitinophagales</taxon>
        <taxon>Chitinophagaceae</taxon>
        <taxon>Chitinophaga</taxon>
    </lineage>
</organism>
<feature type="compositionally biased region" description="Basic and acidic residues" evidence="1">
    <location>
        <begin position="340"/>
        <end position="353"/>
    </location>
</feature>
<dbReference type="EMBL" id="JAPDNS010000002">
    <property type="protein sequence ID" value="MCW3487462.1"/>
    <property type="molecule type" value="Genomic_DNA"/>
</dbReference>
<dbReference type="RefSeq" id="WP_264734270.1">
    <property type="nucleotide sequence ID" value="NZ_JAPDNR010000001.1"/>
</dbReference>
<reference evidence="3 4" key="1">
    <citation type="submission" date="2022-10" db="EMBL/GenBank/DDBJ databases">
        <title>Chitinophaga nivalis PC15 sp. nov., isolated from Pyeongchang county, South Korea.</title>
        <authorList>
            <person name="Trinh H.N."/>
        </authorList>
    </citation>
    <scope>NUCLEOTIDE SEQUENCE [LARGE SCALE GENOMIC DNA]</scope>
    <source>
        <strain evidence="3 4">PC14</strain>
    </source>
</reference>
<evidence type="ECO:0000313" key="4">
    <source>
        <dbReference type="Proteomes" id="UP001207742"/>
    </source>
</evidence>
<gene>
    <name evidence="3" type="ORF">OL497_26435</name>
</gene>
<feature type="chain" id="PRO_5045092478" evidence="2">
    <location>
        <begin position="20"/>
        <end position="574"/>
    </location>
</feature>
<dbReference type="Proteomes" id="UP001207742">
    <property type="component" value="Unassembled WGS sequence"/>
</dbReference>
<keyword evidence="4" id="KW-1185">Reference proteome</keyword>
<proteinExistence type="predicted"/>
<accession>A0ABT3ITZ5</accession>
<name>A0ABT3ITZ5_9BACT</name>
<keyword evidence="2" id="KW-0732">Signal</keyword>
<protein>
    <submittedName>
        <fullName evidence="3">Uncharacterized protein</fullName>
    </submittedName>
</protein>
<evidence type="ECO:0000313" key="3">
    <source>
        <dbReference type="EMBL" id="MCW3487462.1"/>
    </source>
</evidence>
<sequence>MKHLYLSLTFILLGMLAVAQKPAITWGDEFKFRKGSTDLQVVFADQNSVYLQESHLALKGYYVFAATTRESASLVKMDKDLKEVYRNDFNKELRGKEFVQFFTCEDKLFLFSSDYSRPDKTLTLYAAAIDKQTGELTGEWKEVANYQKEEKNDDIEFKLSYNTDSTRMIIVSSVQRSERNEYKIQELDKNLKTAAKPIKIKNGFEAKKYRLEDLLYTNDHKVILVGRMYEYEEGKKKKEKFLDFTNYNIRIYNEKGKQQTEINTTINGKWLSSTKLIQEKNKDLVLAAFYSKQKKGKTIDGLLVQRINVADGKVISTSDKPINHSLLSADNNFDEEEDKDESREERKMREEIRKAQDEGEGFSKYMQFRQIFYTADNGLVILAEQYHQYTYTTQSYSAGSSVIPGQMRSTTRTNYLTDDLMMCKVDAAGNISWLQVLPKDQYESIQTSSSSGSGLSFSNSFFMNGGRPFYSGFGAMQTGGTIHILFNDNPKNAQVMQAGQKAKTAERFSKSDCFILNVDEISGKFTRKVFFNNAGVPTAMPRLGAVIGNEMYMVGKTDKLLGKSKIAVARITIK</sequence>
<evidence type="ECO:0000256" key="2">
    <source>
        <dbReference type="SAM" id="SignalP"/>
    </source>
</evidence>
<evidence type="ECO:0000256" key="1">
    <source>
        <dbReference type="SAM" id="MobiDB-lite"/>
    </source>
</evidence>
<feature type="signal peptide" evidence="2">
    <location>
        <begin position="1"/>
        <end position="19"/>
    </location>
</feature>